<feature type="domain" description="Chromo" evidence="1">
    <location>
        <begin position="203"/>
        <end position="255"/>
    </location>
</feature>
<dbReference type="SMART" id="SM00298">
    <property type="entry name" value="CHROMO"/>
    <property type="match status" value="1"/>
</dbReference>
<dbReference type="Gene3D" id="2.40.50.40">
    <property type="match status" value="1"/>
</dbReference>
<dbReference type="InterPro" id="IPR000953">
    <property type="entry name" value="Chromo/chromo_shadow_dom"/>
</dbReference>
<keyword evidence="3" id="KW-1185">Reference proteome</keyword>
<evidence type="ECO:0000313" key="3">
    <source>
        <dbReference type="Proteomes" id="UP001140091"/>
    </source>
</evidence>
<gene>
    <name evidence="2" type="ORF">H1R20_g9429</name>
</gene>
<dbReference type="SUPFAM" id="SSF54160">
    <property type="entry name" value="Chromo domain-like"/>
    <property type="match status" value="1"/>
</dbReference>
<organism evidence="2 3">
    <name type="scientific">Candolleomyces eurysporus</name>
    <dbReference type="NCBI Taxonomy" id="2828524"/>
    <lineage>
        <taxon>Eukaryota</taxon>
        <taxon>Fungi</taxon>
        <taxon>Dikarya</taxon>
        <taxon>Basidiomycota</taxon>
        <taxon>Agaricomycotina</taxon>
        <taxon>Agaricomycetes</taxon>
        <taxon>Agaricomycetidae</taxon>
        <taxon>Agaricales</taxon>
        <taxon>Agaricineae</taxon>
        <taxon>Psathyrellaceae</taxon>
        <taxon>Candolleomyces</taxon>
    </lineage>
</organism>
<dbReference type="InterPro" id="IPR016197">
    <property type="entry name" value="Chromo-like_dom_sf"/>
</dbReference>
<dbReference type="InterPro" id="IPR023780">
    <property type="entry name" value="Chromo_domain"/>
</dbReference>
<reference evidence="2" key="1">
    <citation type="submission" date="2022-06" db="EMBL/GenBank/DDBJ databases">
        <title>Genome Sequence of Candolleomyces eurysporus.</title>
        <authorList>
            <person name="Buettner E."/>
        </authorList>
    </citation>
    <scope>NUCLEOTIDE SEQUENCE</scope>
    <source>
        <strain evidence="2">VTCC 930004</strain>
    </source>
</reference>
<dbReference type="EMBL" id="JANBPK010000969">
    <property type="protein sequence ID" value="KAJ2927665.1"/>
    <property type="molecule type" value="Genomic_DNA"/>
</dbReference>
<name>A0A9W8MD75_9AGAR</name>
<dbReference type="AlphaFoldDB" id="A0A9W8MD75"/>
<protein>
    <recommendedName>
        <fullName evidence="1">Chromo domain-containing protein</fullName>
    </recommendedName>
</protein>
<dbReference type="Proteomes" id="UP001140091">
    <property type="component" value="Unassembled WGS sequence"/>
</dbReference>
<sequence>MSSSFHPQSDGSSERTNKSVIQAIRFHIERNQKGWVALLPRLRLGRSPRLVPPVVSTPVLAPEIKAAKVIQQHELLVMEAQDNLLLAKINQAAQANKHRGEEFIYRVGDRVMLSTRNRRKELKAGDNSRVTKFLARWIGPFSITQVHPEASTYTLDMPNHPRIFPVFHGSQLKPYFANNDIEIPTRAHICPPPLKFEDGAEEYFIDWILDEHKTRRHSRYLVRWKGYGAEDDLWIPEQELKGTDALARWKERSGT</sequence>
<dbReference type="InterPro" id="IPR056924">
    <property type="entry name" value="SH3_Tf2-1"/>
</dbReference>
<dbReference type="Pfam" id="PF24626">
    <property type="entry name" value="SH3_Tf2-1"/>
    <property type="match status" value="1"/>
</dbReference>
<dbReference type="PROSITE" id="PS50013">
    <property type="entry name" value="CHROMO_2"/>
    <property type="match status" value="1"/>
</dbReference>
<comment type="caution">
    <text evidence="2">The sequence shown here is derived from an EMBL/GenBank/DDBJ whole genome shotgun (WGS) entry which is preliminary data.</text>
</comment>
<dbReference type="OrthoDB" id="3268967at2759"/>
<evidence type="ECO:0000259" key="1">
    <source>
        <dbReference type="PROSITE" id="PS50013"/>
    </source>
</evidence>
<dbReference type="Pfam" id="PF00385">
    <property type="entry name" value="Chromo"/>
    <property type="match status" value="1"/>
</dbReference>
<proteinExistence type="predicted"/>
<feature type="non-terminal residue" evidence="2">
    <location>
        <position position="255"/>
    </location>
</feature>
<dbReference type="GO" id="GO:0006338">
    <property type="term" value="P:chromatin remodeling"/>
    <property type="evidence" value="ECO:0007669"/>
    <property type="project" value="UniProtKB-ARBA"/>
</dbReference>
<evidence type="ECO:0000313" key="2">
    <source>
        <dbReference type="EMBL" id="KAJ2927665.1"/>
    </source>
</evidence>
<accession>A0A9W8MD75</accession>